<feature type="domain" description="Mannosylglycerate hydrolase MGH1-like glycoside hydrolase" evidence="1">
    <location>
        <begin position="461"/>
        <end position="567"/>
    </location>
</feature>
<proteinExistence type="predicted"/>
<dbReference type="GO" id="GO:0009311">
    <property type="term" value="P:oligosaccharide metabolic process"/>
    <property type="evidence" value="ECO:0007669"/>
    <property type="project" value="InterPro"/>
</dbReference>
<accession>A0A9J7BVE2</accession>
<dbReference type="Proteomes" id="UP001059380">
    <property type="component" value="Chromosome"/>
</dbReference>
<dbReference type="EMBL" id="CP093313">
    <property type="protein sequence ID" value="UWZ84870.1"/>
    <property type="molecule type" value="Genomic_DNA"/>
</dbReference>
<sequence length="911" mass="104901">MTITAVGYDAQSEVQADGNGLARPPHPESTAEGIRLRETFGKLLWRRWGPYASERSWGTVREDYSPNGAAWDHLSHDASRSKAYRWGEDGIAAICDRYQLLLFGLALWNGEDPILKERLFGLTPAEGNHGEDVKEYYFYLDNTPTHSYMKYLYKYPQTRYPYERLTEENRNRAGKGLEFELLDTEIFDEDRYFDVFVEYAKSSAEDICIRVEAVNRGPEAAPLHLIPHLWFRNTWAWGETRGVAPVIGEGPDREQSISLLADDTHADRLKNLPFEYHLGQRYLFAPDGGERLFTDNETNAERLYGVPSASRYVKDAFHRAIVKGETEAVNSNRTGTKACLHYAYKVPAGESVVLLLRLSAEAPSDPLRNVEQIVKTRRAEADEFYATIQPPNATDDEKLIQRQAFAGLLWSKQSYLFDVNAWLEGDNSNAPPPASRAAIRNRHWRHLNSMRILSMPDKWEYPWFAAWDLAFHTVPFAIIDPEFAKEQLFLMLFEQFQHPNGQIPAYEWEFSDLNPPVHAWAVWRVYAMDKARQGKGDREFLEKCFHKLLINFAWWVNKVDSAGNNVFEGGFLGLDNITVIDRSDKLPGGAVLEQSDATGWMGMFCLNLMRIALELAVESKAYESLALKFFEHYIYIGAAMKNMGGRSYSLWDEEDGFFYDVLRFPDGSFHKFKVRSLVGIIPLYAAETLRLADIDGFQEFQTNFLWFVRNRKQLTESCCHYVECKNQYELTVVNEQQLRRMLERLVSPDEFLSPFGIRSLSKFHESHPFQFGYSEVRYDPAESDNKIKGGNSNWRGPIWFPTTFLIIESLRTLGAGYGDDFRIRIPGQSGEKNLLEIAREVANRMIRIYTRNEEGERPVYGGTRKFQQDPHWRDLILFYEFYHGDNGAGIGASHQTGWSALVAALIDDWRR</sequence>
<dbReference type="InterPro" id="IPR008928">
    <property type="entry name" value="6-hairpin_glycosidase_sf"/>
</dbReference>
<feature type="domain" description="Mannosylglycerate hydrolase MGH1-like glycoside hydrolase" evidence="1">
    <location>
        <begin position="733"/>
        <end position="896"/>
    </location>
</feature>
<dbReference type="PANTHER" id="PTHR10412:SF10">
    <property type="entry name" value="GLYCOSYL HYDROLASE FAMILY 63 C-TERMINAL DOMAIN-CONTAINING PROTEIN"/>
    <property type="match status" value="1"/>
</dbReference>
<dbReference type="KEGG" id="orp:MOP44_02770"/>
<reference evidence="2" key="1">
    <citation type="submission" date="2021-04" db="EMBL/GenBank/DDBJ databases">
        <title>Phylogenetic analysis of Acidobacteriaceae.</title>
        <authorList>
            <person name="Qiu L."/>
            <person name="Zhang Q."/>
        </authorList>
    </citation>
    <scope>NUCLEOTIDE SEQUENCE</scope>
    <source>
        <strain evidence="2">DSM 25168</strain>
    </source>
</reference>
<organism evidence="2 3">
    <name type="scientific">Occallatibacter riparius</name>
    <dbReference type="NCBI Taxonomy" id="1002689"/>
    <lineage>
        <taxon>Bacteria</taxon>
        <taxon>Pseudomonadati</taxon>
        <taxon>Acidobacteriota</taxon>
        <taxon>Terriglobia</taxon>
        <taxon>Terriglobales</taxon>
        <taxon>Acidobacteriaceae</taxon>
        <taxon>Occallatibacter</taxon>
    </lineage>
</organism>
<dbReference type="PANTHER" id="PTHR10412">
    <property type="entry name" value="MANNOSYL-OLIGOSACCHARIDE GLUCOSIDASE"/>
    <property type="match status" value="1"/>
</dbReference>
<keyword evidence="3" id="KW-1185">Reference proteome</keyword>
<dbReference type="AlphaFoldDB" id="A0A9J7BVE2"/>
<dbReference type="InterPro" id="IPR054491">
    <property type="entry name" value="MGH1-like_GH"/>
</dbReference>
<protein>
    <submittedName>
        <fullName evidence="2">Glucosidase</fullName>
    </submittedName>
</protein>
<dbReference type="Gene3D" id="1.50.10.10">
    <property type="match status" value="1"/>
</dbReference>
<dbReference type="SUPFAM" id="SSF48208">
    <property type="entry name" value="Six-hairpin glycosidases"/>
    <property type="match status" value="1"/>
</dbReference>
<dbReference type="InterPro" id="IPR012341">
    <property type="entry name" value="6hp_glycosidase-like_sf"/>
</dbReference>
<dbReference type="RefSeq" id="WP_260794376.1">
    <property type="nucleotide sequence ID" value="NZ_CP093313.1"/>
</dbReference>
<gene>
    <name evidence="2" type="ORF">MOP44_02770</name>
</gene>
<dbReference type="GO" id="GO:0004573">
    <property type="term" value="F:Glc3Man9GlcNAc2 oligosaccharide glucosidase activity"/>
    <property type="evidence" value="ECO:0007669"/>
    <property type="project" value="InterPro"/>
</dbReference>
<name>A0A9J7BVE2_9BACT</name>
<evidence type="ECO:0000259" key="1">
    <source>
        <dbReference type="Pfam" id="PF22422"/>
    </source>
</evidence>
<dbReference type="InterPro" id="IPR004888">
    <property type="entry name" value="Glycoside_hydrolase_63"/>
</dbReference>
<evidence type="ECO:0000313" key="3">
    <source>
        <dbReference type="Proteomes" id="UP001059380"/>
    </source>
</evidence>
<evidence type="ECO:0000313" key="2">
    <source>
        <dbReference type="EMBL" id="UWZ84870.1"/>
    </source>
</evidence>
<dbReference type="Pfam" id="PF22422">
    <property type="entry name" value="MGH1-like_GH"/>
    <property type="match status" value="2"/>
</dbReference>